<keyword evidence="4" id="KW-1185">Reference proteome</keyword>
<feature type="compositionally biased region" description="Acidic residues" evidence="2">
    <location>
        <begin position="449"/>
        <end position="459"/>
    </location>
</feature>
<name>U6KYK9_EIMTE</name>
<evidence type="ECO:0000256" key="1">
    <source>
        <dbReference type="SAM" id="Coils"/>
    </source>
</evidence>
<dbReference type="RefSeq" id="XP_013232753.1">
    <property type="nucleotide sequence ID" value="XM_013377299.1"/>
</dbReference>
<reference evidence="3" key="1">
    <citation type="submission" date="2013-10" db="EMBL/GenBank/DDBJ databases">
        <title>Genomic analysis of the causative agents of coccidiosis in chickens.</title>
        <authorList>
            <person name="Reid A.J."/>
            <person name="Blake D."/>
            <person name="Billington K."/>
            <person name="Browne H."/>
            <person name="Dunn M."/>
            <person name="Hung S."/>
            <person name="Kawahara F."/>
            <person name="Miranda-Saavedra D."/>
            <person name="Mourier T."/>
            <person name="Nagra H."/>
            <person name="Otto T.D."/>
            <person name="Rawlings N."/>
            <person name="Sanchez A."/>
            <person name="Sanders M."/>
            <person name="Subramaniam C."/>
            <person name="Tay Y."/>
            <person name="Dear P."/>
            <person name="Doerig C."/>
            <person name="Gruber A."/>
            <person name="Parkinson J."/>
            <person name="Shirley M."/>
            <person name="Wan K.L."/>
            <person name="Berriman M."/>
            <person name="Tomley F."/>
            <person name="Pain A."/>
        </authorList>
    </citation>
    <scope>NUCLEOTIDE SEQUENCE [LARGE SCALE GENOMIC DNA]</scope>
    <source>
        <strain evidence="3">Houghton</strain>
    </source>
</reference>
<dbReference type="VEuPathDB" id="ToxoDB:ETH_00010900"/>
<dbReference type="EMBL" id="HG675688">
    <property type="protein sequence ID" value="CDJ42003.1"/>
    <property type="molecule type" value="Genomic_DNA"/>
</dbReference>
<sequence>MAEPIVKLLVAKSVEQAVEEARQEHQLLVLHMRKRELIRHQEEELRELEREEARRHFLAQQAMRGQLILKEHERRLWRRLWVAHIGTAALGSGLLKKTLDHLDQEQFFLSTRDIAVGEFLSEVAAAASHEIRKRNEISEELVKRWSNTEALQTAYRRQQELLLWRQHLSMREKIKRRRDLQRGVVHIFVTSAELERAAKLGSSGTKSTKILKGESFESPNSEAKRKLVPTYTRRMSRHLLVTDSSDGNGFETFDLALTSSQEAVQFEDVAELQQKAQATVKAAADLVQLGLPSDYLRRERLSRGQTLKSEAKRLTEAFEEQHRHLWSPRKNELTSAADKECTNVEKTQGDNELGSSPACSALICIGPFKVIRNQIVPGLSKSFINMEELQKEVQRRMCNCFSNMAGIIRSSQVALEAKGQKIMRVQTLLKYEFGDLRIRLERKITFADPSDETESELSSEESREGEGD</sequence>
<feature type="coiled-coil region" evidence="1">
    <location>
        <begin position="31"/>
        <end position="61"/>
    </location>
</feature>
<evidence type="ECO:0000313" key="4">
    <source>
        <dbReference type="Proteomes" id="UP000030747"/>
    </source>
</evidence>
<protein>
    <submittedName>
        <fullName evidence="3">Uncharacterized protein</fullName>
    </submittedName>
</protein>
<proteinExistence type="predicted"/>
<dbReference type="AlphaFoldDB" id="U6KYK9"/>
<dbReference type="GeneID" id="25251373"/>
<feature type="region of interest" description="Disordered" evidence="2">
    <location>
        <begin position="448"/>
        <end position="468"/>
    </location>
</feature>
<keyword evidence="1" id="KW-0175">Coiled coil</keyword>
<dbReference type="InterPro" id="IPR009290">
    <property type="entry name" value="Radial_spoke_3"/>
</dbReference>
<accession>U6KYK9</accession>
<evidence type="ECO:0000256" key="2">
    <source>
        <dbReference type="SAM" id="MobiDB-lite"/>
    </source>
</evidence>
<dbReference type="OMA" id="GRYKIAS"/>
<dbReference type="Pfam" id="PF06098">
    <property type="entry name" value="Radial_spoke_3"/>
    <property type="match status" value="1"/>
</dbReference>
<evidence type="ECO:0000313" key="3">
    <source>
        <dbReference type="EMBL" id="CDJ42003.1"/>
    </source>
</evidence>
<dbReference type="OrthoDB" id="346439at2759"/>
<dbReference type="Proteomes" id="UP000030747">
    <property type="component" value="Unassembled WGS sequence"/>
</dbReference>
<dbReference type="VEuPathDB" id="ToxoDB:ETH2_1145100"/>
<organism evidence="3 4">
    <name type="scientific">Eimeria tenella</name>
    <name type="common">Coccidian parasite</name>
    <dbReference type="NCBI Taxonomy" id="5802"/>
    <lineage>
        <taxon>Eukaryota</taxon>
        <taxon>Sar</taxon>
        <taxon>Alveolata</taxon>
        <taxon>Apicomplexa</taxon>
        <taxon>Conoidasida</taxon>
        <taxon>Coccidia</taxon>
        <taxon>Eucoccidiorida</taxon>
        <taxon>Eimeriorina</taxon>
        <taxon>Eimeriidae</taxon>
        <taxon>Eimeria</taxon>
    </lineage>
</organism>
<reference evidence="3" key="2">
    <citation type="submission" date="2013-10" db="EMBL/GenBank/DDBJ databases">
        <authorList>
            <person name="Aslett M."/>
        </authorList>
    </citation>
    <scope>NUCLEOTIDE SEQUENCE [LARGE SCALE GENOMIC DNA]</scope>
    <source>
        <strain evidence="3">Houghton</strain>
    </source>
</reference>
<gene>
    <name evidence="3" type="ORF">ETH_00010900</name>
</gene>